<dbReference type="GO" id="GO:0008168">
    <property type="term" value="F:methyltransferase activity"/>
    <property type="evidence" value="ECO:0007669"/>
    <property type="project" value="UniProtKB-KW"/>
</dbReference>
<accession>A0A4R7RMB9</accession>
<keyword evidence="1" id="KW-0830">Ubiquinone</keyword>
<dbReference type="OrthoDB" id="8936324at2"/>
<dbReference type="Proteomes" id="UP000295662">
    <property type="component" value="Unassembled WGS sequence"/>
</dbReference>
<dbReference type="InterPro" id="IPR029063">
    <property type="entry name" value="SAM-dependent_MTases_sf"/>
</dbReference>
<dbReference type="PANTHER" id="PTHR43861">
    <property type="entry name" value="TRANS-ACONITATE 2-METHYLTRANSFERASE-RELATED"/>
    <property type="match status" value="1"/>
</dbReference>
<keyword evidence="2" id="KW-1185">Reference proteome</keyword>
<organism evidence="1 2">
    <name type="scientific">Prosthecobacter fusiformis</name>
    <dbReference type="NCBI Taxonomy" id="48464"/>
    <lineage>
        <taxon>Bacteria</taxon>
        <taxon>Pseudomonadati</taxon>
        <taxon>Verrucomicrobiota</taxon>
        <taxon>Verrucomicrobiia</taxon>
        <taxon>Verrucomicrobiales</taxon>
        <taxon>Verrucomicrobiaceae</taxon>
        <taxon>Prosthecobacter</taxon>
    </lineage>
</organism>
<keyword evidence="1" id="KW-0489">Methyltransferase</keyword>
<reference evidence="1 2" key="1">
    <citation type="submission" date="2019-03" db="EMBL/GenBank/DDBJ databases">
        <title>Genomic Encyclopedia of Archaeal and Bacterial Type Strains, Phase II (KMG-II): from individual species to whole genera.</title>
        <authorList>
            <person name="Goeker M."/>
        </authorList>
    </citation>
    <scope>NUCLEOTIDE SEQUENCE [LARGE SCALE GENOMIC DNA]</scope>
    <source>
        <strain evidence="1 2">ATCC 25309</strain>
    </source>
</reference>
<dbReference type="Pfam" id="PF13489">
    <property type="entry name" value="Methyltransf_23"/>
    <property type="match status" value="1"/>
</dbReference>
<protein>
    <submittedName>
        <fullName evidence="1">2-polyprenyl-6-hydroxyphenyl methylase/3-demethylubiquinone-9 3-methyltransferase</fullName>
    </submittedName>
</protein>
<comment type="caution">
    <text evidence="1">The sequence shown here is derived from an EMBL/GenBank/DDBJ whole genome shotgun (WGS) entry which is preliminary data.</text>
</comment>
<gene>
    <name evidence="1" type="ORF">EI77_04094</name>
</gene>
<keyword evidence="1" id="KW-0808">Transferase</keyword>
<name>A0A4R7RMB9_9BACT</name>
<sequence length="212" mass="23088">MSEGVTIDGYSYQNSKCGHMHSLLVPALLQELGACSGTKSVFDLGCGNGSVASKVAEAGYSVTGCDPSVTGIEKAKLSNPLLKIETGSGYEDLASRFGVFPMVYSLEVIEHVYDPRTVVRRVYDMLEPGGRFILSTPYHGYLKNLALALTGDMDKHFTALWDHGHIKFWSRNSITTLLQEAGFNVLKIRRLGRIPALAMTMMVVAQKPIGKA</sequence>
<dbReference type="Gene3D" id="3.40.50.150">
    <property type="entry name" value="Vaccinia Virus protein VP39"/>
    <property type="match status" value="1"/>
</dbReference>
<proteinExistence type="predicted"/>
<evidence type="ECO:0000313" key="1">
    <source>
        <dbReference type="EMBL" id="TDU64643.1"/>
    </source>
</evidence>
<dbReference type="RefSeq" id="WP_133797076.1">
    <property type="nucleotide sequence ID" value="NZ_SOCA01000010.1"/>
</dbReference>
<dbReference type="CDD" id="cd02440">
    <property type="entry name" value="AdoMet_MTases"/>
    <property type="match status" value="1"/>
</dbReference>
<dbReference type="EMBL" id="SOCA01000010">
    <property type="protein sequence ID" value="TDU64643.1"/>
    <property type="molecule type" value="Genomic_DNA"/>
</dbReference>
<evidence type="ECO:0000313" key="2">
    <source>
        <dbReference type="Proteomes" id="UP000295662"/>
    </source>
</evidence>
<dbReference type="AlphaFoldDB" id="A0A4R7RMB9"/>
<dbReference type="SUPFAM" id="SSF53335">
    <property type="entry name" value="S-adenosyl-L-methionine-dependent methyltransferases"/>
    <property type="match status" value="1"/>
</dbReference>
<dbReference type="GO" id="GO:0032259">
    <property type="term" value="P:methylation"/>
    <property type="evidence" value="ECO:0007669"/>
    <property type="project" value="UniProtKB-KW"/>
</dbReference>